<comment type="catalytic activity">
    <reaction evidence="6">
        <text>D-arabinose 5-phosphate + phosphoenolpyruvate + H2O = 3-deoxy-alpha-D-manno-2-octulosonate-8-phosphate + phosphate</text>
        <dbReference type="Rhea" id="RHEA:14053"/>
        <dbReference type="ChEBI" id="CHEBI:15377"/>
        <dbReference type="ChEBI" id="CHEBI:43474"/>
        <dbReference type="ChEBI" id="CHEBI:57693"/>
        <dbReference type="ChEBI" id="CHEBI:58702"/>
        <dbReference type="ChEBI" id="CHEBI:85985"/>
        <dbReference type="EC" id="2.5.1.55"/>
    </reaction>
</comment>
<proteinExistence type="inferred from homology"/>
<evidence type="ECO:0000313" key="9">
    <source>
        <dbReference type="Proteomes" id="UP001195483"/>
    </source>
</evidence>
<dbReference type="GO" id="GO:0005737">
    <property type="term" value="C:cytoplasm"/>
    <property type="evidence" value="ECO:0007669"/>
    <property type="project" value="UniProtKB-SubCell"/>
</dbReference>
<gene>
    <name evidence="8" type="ORF">CHS0354_001990</name>
</gene>
<protein>
    <recommendedName>
        <fullName evidence="3">3-deoxy-8-phosphooctulonate synthase</fullName>
        <ecNumber evidence="3">2.5.1.55</ecNumber>
    </recommendedName>
</protein>
<dbReference type="Pfam" id="PF00793">
    <property type="entry name" value="DAHP_synth_1"/>
    <property type="match status" value="1"/>
</dbReference>
<name>A0AAE0T5G9_9BIVA</name>
<dbReference type="Gene3D" id="3.20.20.70">
    <property type="entry name" value="Aldolase class I"/>
    <property type="match status" value="1"/>
</dbReference>
<reference evidence="8" key="2">
    <citation type="journal article" date="2021" name="Genome Biol. Evol.">
        <title>Developing a high-quality reference genome for a parasitic bivalve with doubly uniparental inheritance (Bivalvia: Unionida).</title>
        <authorList>
            <person name="Smith C.H."/>
        </authorList>
    </citation>
    <scope>NUCLEOTIDE SEQUENCE</scope>
    <source>
        <strain evidence="8">CHS0354</strain>
        <tissue evidence="8">Mantle</tissue>
    </source>
</reference>
<comment type="subcellular location">
    <subcellularLocation>
        <location evidence="1">Cytoplasm</location>
    </subcellularLocation>
</comment>
<dbReference type="EC" id="2.5.1.55" evidence="3"/>
<dbReference type="GO" id="GO:0008676">
    <property type="term" value="F:3-deoxy-8-phosphooctulonate synthase activity"/>
    <property type="evidence" value="ECO:0007669"/>
    <property type="project" value="UniProtKB-EC"/>
</dbReference>
<sequence>MSVRASSVINASPRQIYMLELRPGCECCNVDLPPGSEAFICSFECTFCKFCTEQTLQGVCPNCEGELRMSKIKFESGGIRFGEDELFFISGPCVIEDESVMLKTAETLAEVRNRLKIGIVYKSSFQKDNRSSADYYSGPGLEKGLRILEKIKKQFGFPLLTDVHYPEQVAPAAEVIDIIQIPAYLCMQTTLTLACGNSGQIINIKHGQFLAPKTMEKPIKKLNQPAITHYPYGARIYFWL</sequence>
<reference evidence="8" key="3">
    <citation type="submission" date="2023-05" db="EMBL/GenBank/DDBJ databases">
        <authorList>
            <person name="Smith C.H."/>
        </authorList>
    </citation>
    <scope>NUCLEOTIDE SEQUENCE</scope>
    <source>
        <strain evidence="8">CHS0354</strain>
        <tissue evidence="8">Mantle</tissue>
    </source>
</reference>
<dbReference type="Proteomes" id="UP001195483">
    <property type="component" value="Unassembled WGS sequence"/>
</dbReference>
<accession>A0AAE0T5G9</accession>
<comment type="caution">
    <text evidence="8">The sequence shown here is derived from an EMBL/GenBank/DDBJ whole genome shotgun (WGS) entry which is preliminary data.</text>
</comment>
<evidence type="ECO:0000256" key="5">
    <source>
        <dbReference type="ARBA" id="ARBA00022679"/>
    </source>
</evidence>
<evidence type="ECO:0000259" key="7">
    <source>
        <dbReference type="Pfam" id="PF00793"/>
    </source>
</evidence>
<reference evidence="8" key="1">
    <citation type="journal article" date="2021" name="Genome Biol. Evol.">
        <title>A High-Quality Reference Genome for a Parasitic Bivalve with Doubly Uniparental Inheritance (Bivalvia: Unionida).</title>
        <authorList>
            <person name="Smith C.H."/>
        </authorList>
    </citation>
    <scope>NUCLEOTIDE SEQUENCE</scope>
    <source>
        <strain evidence="8">CHS0354</strain>
    </source>
</reference>
<dbReference type="PANTHER" id="PTHR21057">
    <property type="entry name" value="PHOSPHO-2-DEHYDRO-3-DEOXYHEPTONATE ALDOLASE"/>
    <property type="match status" value="1"/>
</dbReference>
<dbReference type="AlphaFoldDB" id="A0AAE0T5G9"/>
<feature type="domain" description="DAHP synthetase I/KDSA" evidence="7">
    <location>
        <begin position="76"/>
        <end position="228"/>
    </location>
</feature>
<dbReference type="SUPFAM" id="SSF51569">
    <property type="entry name" value="Aldolase"/>
    <property type="match status" value="1"/>
</dbReference>
<dbReference type="Pfam" id="PF06906">
    <property type="entry name" value="DUF1272"/>
    <property type="match status" value="1"/>
</dbReference>
<evidence type="ECO:0000256" key="4">
    <source>
        <dbReference type="ARBA" id="ARBA00022490"/>
    </source>
</evidence>
<evidence type="ECO:0000256" key="3">
    <source>
        <dbReference type="ARBA" id="ARBA00012693"/>
    </source>
</evidence>
<dbReference type="InterPro" id="IPR006269">
    <property type="entry name" value="KDO8P_synthase"/>
</dbReference>
<organism evidence="8 9">
    <name type="scientific">Potamilus streckersoni</name>
    <dbReference type="NCBI Taxonomy" id="2493646"/>
    <lineage>
        <taxon>Eukaryota</taxon>
        <taxon>Metazoa</taxon>
        <taxon>Spiralia</taxon>
        <taxon>Lophotrochozoa</taxon>
        <taxon>Mollusca</taxon>
        <taxon>Bivalvia</taxon>
        <taxon>Autobranchia</taxon>
        <taxon>Heteroconchia</taxon>
        <taxon>Palaeoheterodonta</taxon>
        <taxon>Unionida</taxon>
        <taxon>Unionoidea</taxon>
        <taxon>Unionidae</taxon>
        <taxon>Ambleminae</taxon>
        <taxon>Lampsilini</taxon>
        <taxon>Potamilus</taxon>
    </lineage>
</organism>
<evidence type="ECO:0000256" key="1">
    <source>
        <dbReference type="ARBA" id="ARBA00004496"/>
    </source>
</evidence>
<dbReference type="InterPro" id="IPR013785">
    <property type="entry name" value="Aldolase_TIM"/>
</dbReference>
<keyword evidence="4" id="KW-0963">Cytoplasm</keyword>
<keyword evidence="5" id="KW-0808">Transferase</keyword>
<dbReference type="InterPro" id="IPR010696">
    <property type="entry name" value="DUF1272"/>
</dbReference>
<comment type="similarity">
    <text evidence="2">Belongs to the KdsA family.</text>
</comment>
<keyword evidence="9" id="KW-1185">Reference proteome</keyword>
<evidence type="ECO:0000256" key="6">
    <source>
        <dbReference type="ARBA" id="ARBA00049112"/>
    </source>
</evidence>
<evidence type="ECO:0000256" key="2">
    <source>
        <dbReference type="ARBA" id="ARBA00010499"/>
    </source>
</evidence>
<evidence type="ECO:0000313" key="8">
    <source>
        <dbReference type="EMBL" id="KAK3604182.1"/>
    </source>
</evidence>
<dbReference type="EMBL" id="JAEAOA010000186">
    <property type="protein sequence ID" value="KAK3604182.1"/>
    <property type="molecule type" value="Genomic_DNA"/>
</dbReference>
<dbReference type="InterPro" id="IPR006218">
    <property type="entry name" value="DAHP1/KDSA"/>
</dbReference>